<evidence type="ECO:0000256" key="1">
    <source>
        <dbReference type="SAM" id="SignalP"/>
    </source>
</evidence>
<evidence type="ECO:0000313" key="3">
    <source>
        <dbReference type="EMBL" id="MRW92085.1"/>
    </source>
</evidence>
<protein>
    <recommendedName>
        <fullName evidence="2">Dienelactone hydrolase domain-containing protein</fullName>
    </recommendedName>
</protein>
<sequence length="291" mass="30321">MKRIIALLLCLAALAASNAGAQSPAQSATTEKLRSSPQRHEWIEIALGSRRLKAMLITPQTKPAGPVVLVLHEVFGLTDSTLATADEIAAMGYITLAPDMLSGFAPDGGGTSGFASTRLAGDFMTLLPDATVNATLNAWSDYAATLPGSNGKTAVVGLSWGGGAAFRYAASGVHRAGLQAVYVFYDVGPPAVTQGPDKFKPDAAPLSVDRIDVPVHGFYPERDTRVMASLRKTRDAMAAAGKRFDVVIYPGAEHAYLRVGAAPDDANPANAAAIKASYARLQALLAAPDQS</sequence>
<reference evidence="3 4" key="1">
    <citation type="submission" date="2019-11" db="EMBL/GenBank/DDBJ databases">
        <title>Novel species isolated from a subtropical stream in China.</title>
        <authorList>
            <person name="Lu H."/>
        </authorList>
    </citation>
    <scope>NUCLEOTIDE SEQUENCE [LARGE SCALE GENOMIC DNA]</scope>
    <source>
        <strain evidence="3 4">FT80W</strain>
    </source>
</reference>
<dbReference type="Proteomes" id="UP000433309">
    <property type="component" value="Unassembled WGS sequence"/>
</dbReference>
<proteinExistence type="predicted"/>
<dbReference type="InterPro" id="IPR051049">
    <property type="entry name" value="Dienelactone_hydrolase-like"/>
</dbReference>
<dbReference type="AlphaFoldDB" id="A0A6I2L168"/>
<dbReference type="GO" id="GO:0016787">
    <property type="term" value="F:hydrolase activity"/>
    <property type="evidence" value="ECO:0007669"/>
    <property type="project" value="InterPro"/>
</dbReference>
<feature type="chain" id="PRO_5026092476" description="Dienelactone hydrolase domain-containing protein" evidence="1">
    <location>
        <begin position="22"/>
        <end position="291"/>
    </location>
</feature>
<organism evidence="3 4">
    <name type="scientific">Duganella guangzhouensis</name>
    <dbReference type="NCBI Taxonomy" id="2666084"/>
    <lineage>
        <taxon>Bacteria</taxon>
        <taxon>Pseudomonadati</taxon>
        <taxon>Pseudomonadota</taxon>
        <taxon>Betaproteobacteria</taxon>
        <taxon>Burkholderiales</taxon>
        <taxon>Oxalobacteraceae</taxon>
        <taxon>Telluria group</taxon>
        <taxon>Duganella</taxon>
    </lineage>
</organism>
<dbReference type="RefSeq" id="WP_154379108.1">
    <property type="nucleotide sequence ID" value="NZ_WKJK01000009.1"/>
</dbReference>
<dbReference type="PANTHER" id="PTHR46623">
    <property type="entry name" value="CARBOXYMETHYLENEBUTENOLIDASE-RELATED"/>
    <property type="match status" value="1"/>
</dbReference>
<gene>
    <name evidence="3" type="ORF">GJ699_18990</name>
</gene>
<evidence type="ECO:0000313" key="4">
    <source>
        <dbReference type="Proteomes" id="UP000433309"/>
    </source>
</evidence>
<name>A0A6I2L168_9BURK</name>
<dbReference type="InterPro" id="IPR029058">
    <property type="entry name" value="AB_hydrolase_fold"/>
</dbReference>
<dbReference type="SUPFAM" id="SSF53474">
    <property type="entry name" value="alpha/beta-Hydrolases"/>
    <property type="match status" value="1"/>
</dbReference>
<keyword evidence="4" id="KW-1185">Reference proteome</keyword>
<feature type="domain" description="Dienelactone hydrolase" evidence="2">
    <location>
        <begin position="53"/>
        <end position="284"/>
    </location>
</feature>
<evidence type="ECO:0000259" key="2">
    <source>
        <dbReference type="Pfam" id="PF01738"/>
    </source>
</evidence>
<comment type="caution">
    <text evidence="3">The sequence shown here is derived from an EMBL/GenBank/DDBJ whole genome shotgun (WGS) entry which is preliminary data.</text>
</comment>
<dbReference type="EMBL" id="WKJK01000009">
    <property type="protein sequence ID" value="MRW92085.1"/>
    <property type="molecule type" value="Genomic_DNA"/>
</dbReference>
<feature type="signal peptide" evidence="1">
    <location>
        <begin position="1"/>
        <end position="21"/>
    </location>
</feature>
<dbReference type="Gene3D" id="3.40.50.1820">
    <property type="entry name" value="alpha/beta hydrolase"/>
    <property type="match status" value="1"/>
</dbReference>
<dbReference type="Pfam" id="PF01738">
    <property type="entry name" value="DLH"/>
    <property type="match status" value="1"/>
</dbReference>
<keyword evidence="1" id="KW-0732">Signal</keyword>
<dbReference type="InterPro" id="IPR002925">
    <property type="entry name" value="Dienelactn_hydro"/>
</dbReference>
<accession>A0A6I2L168</accession>
<dbReference type="PANTHER" id="PTHR46623:SF6">
    <property type="entry name" value="ALPHA_BETA-HYDROLASES SUPERFAMILY PROTEIN"/>
    <property type="match status" value="1"/>
</dbReference>